<organism evidence="1 2">
    <name type="scientific">Setaria italica</name>
    <name type="common">Foxtail millet</name>
    <name type="synonym">Panicum italicum</name>
    <dbReference type="NCBI Taxonomy" id="4555"/>
    <lineage>
        <taxon>Eukaryota</taxon>
        <taxon>Viridiplantae</taxon>
        <taxon>Streptophyta</taxon>
        <taxon>Embryophyta</taxon>
        <taxon>Tracheophyta</taxon>
        <taxon>Spermatophyta</taxon>
        <taxon>Magnoliopsida</taxon>
        <taxon>Liliopsida</taxon>
        <taxon>Poales</taxon>
        <taxon>Poaceae</taxon>
        <taxon>PACMAD clade</taxon>
        <taxon>Panicoideae</taxon>
        <taxon>Panicodae</taxon>
        <taxon>Paniceae</taxon>
        <taxon>Cenchrinae</taxon>
        <taxon>Setaria</taxon>
    </lineage>
</organism>
<dbReference type="Proteomes" id="UP000004995">
    <property type="component" value="Unassembled WGS sequence"/>
</dbReference>
<dbReference type="InParanoid" id="K3Y3Y9"/>
<dbReference type="HOGENOM" id="CLU_3369344_0_0_1"/>
<reference evidence="1" key="2">
    <citation type="submission" date="2018-08" db="UniProtKB">
        <authorList>
            <consortium name="EnsemblPlants"/>
        </authorList>
    </citation>
    <scope>IDENTIFICATION</scope>
    <source>
        <strain evidence="1">Yugu1</strain>
    </source>
</reference>
<sequence>MKQVMFCFSLALCPLWSGFGCSAIVLQNQNANVAV</sequence>
<protein>
    <submittedName>
        <fullName evidence="1">Uncharacterized protein</fullName>
    </submittedName>
</protein>
<evidence type="ECO:0000313" key="2">
    <source>
        <dbReference type="Proteomes" id="UP000004995"/>
    </source>
</evidence>
<evidence type="ECO:0000313" key="1">
    <source>
        <dbReference type="EnsemblPlants" id="KQL10211"/>
    </source>
</evidence>
<dbReference type="Gramene" id="KQL10211">
    <property type="protein sequence ID" value="KQL10211"/>
    <property type="gene ID" value="SETIT_008927mg"/>
</dbReference>
<dbReference type="PROSITE" id="PS51257">
    <property type="entry name" value="PROKAR_LIPOPROTEIN"/>
    <property type="match status" value="1"/>
</dbReference>
<proteinExistence type="predicted"/>
<dbReference type="EMBL" id="AGNK02002338">
    <property type="status" value="NOT_ANNOTATED_CDS"/>
    <property type="molecule type" value="Genomic_DNA"/>
</dbReference>
<dbReference type="AlphaFoldDB" id="K3Y3Y9"/>
<name>K3Y3Y9_SETIT</name>
<keyword evidence="2" id="KW-1185">Reference proteome</keyword>
<dbReference type="EnsemblPlants" id="KQL10211">
    <property type="protein sequence ID" value="KQL10211"/>
    <property type="gene ID" value="SETIT_008927mg"/>
</dbReference>
<reference evidence="2" key="1">
    <citation type="journal article" date="2012" name="Nat. Biotechnol.">
        <title>Reference genome sequence of the model plant Setaria.</title>
        <authorList>
            <person name="Bennetzen J.L."/>
            <person name="Schmutz J."/>
            <person name="Wang H."/>
            <person name="Percifield R."/>
            <person name="Hawkins J."/>
            <person name="Pontaroli A.C."/>
            <person name="Estep M."/>
            <person name="Feng L."/>
            <person name="Vaughn J.N."/>
            <person name="Grimwood J."/>
            <person name="Jenkins J."/>
            <person name="Barry K."/>
            <person name="Lindquist E."/>
            <person name="Hellsten U."/>
            <person name="Deshpande S."/>
            <person name="Wang X."/>
            <person name="Wu X."/>
            <person name="Mitros T."/>
            <person name="Triplett J."/>
            <person name="Yang X."/>
            <person name="Ye C.Y."/>
            <person name="Mauro-Herrera M."/>
            <person name="Wang L."/>
            <person name="Li P."/>
            <person name="Sharma M."/>
            <person name="Sharma R."/>
            <person name="Ronald P.C."/>
            <person name="Panaud O."/>
            <person name="Kellogg E.A."/>
            <person name="Brutnell T.P."/>
            <person name="Doust A.N."/>
            <person name="Tuskan G.A."/>
            <person name="Rokhsar D."/>
            <person name="Devos K.M."/>
        </authorList>
    </citation>
    <scope>NUCLEOTIDE SEQUENCE [LARGE SCALE GENOMIC DNA]</scope>
    <source>
        <strain evidence="2">cv. Yugu1</strain>
    </source>
</reference>
<accession>K3Y3Y9</accession>